<reference evidence="2 3" key="1">
    <citation type="submission" date="2022-06" db="EMBL/GenBank/DDBJ databases">
        <title>Actinoplanes abujensis sp. nov., isolated from Nigerian arid soil.</title>
        <authorList>
            <person name="Ding P."/>
        </authorList>
    </citation>
    <scope>NUCLEOTIDE SEQUENCE [LARGE SCALE GENOMIC DNA]</scope>
    <source>
        <strain evidence="3">TRM88002</strain>
    </source>
</reference>
<accession>A0ABT0XZ14</accession>
<sequence>MPSPSASWATPSWNGRAQARDDPQITTRLAAAAEAGLTTVTERFRYEWTSARPLPKRSTRLTFEPAADEAFADAFEQISVGGLDVATRADTDSTNTPMVAAFERLGYRRFALRVVAS</sequence>
<evidence type="ECO:0000313" key="3">
    <source>
        <dbReference type="Proteomes" id="UP001523216"/>
    </source>
</evidence>
<proteinExistence type="predicted"/>
<feature type="compositionally biased region" description="Low complexity" evidence="1">
    <location>
        <begin position="1"/>
        <end position="13"/>
    </location>
</feature>
<evidence type="ECO:0008006" key="4">
    <source>
        <dbReference type="Google" id="ProtNLM"/>
    </source>
</evidence>
<dbReference type="EMBL" id="JAMQOL010000017">
    <property type="protein sequence ID" value="MCM4078845.1"/>
    <property type="molecule type" value="Genomic_DNA"/>
</dbReference>
<comment type="caution">
    <text evidence="2">The sequence shown here is derived from an EMBL/GenBank/DDBJ whole genome shotgun (WGS) entry which is preliminary data.</text>
</comment>
<evidence type="ECO:0000256" key="1">
    <source>
        <dbReference type="SAM" id="MobiDB-lite"/>
    </source>
</evidence>
<gene>
    <name evidence="2" type="ORF">LXN57_14835</name>
</gene>
<dbReference type="RefSeq" id="WP_251798733.1">
    <property type="nucleotide sequence ID" value="NZ_JAMQOL010000017.1"/>
</dbReference>
<organism evidence="2 3">
    <name type="scientific">Paractinoplanes hotanensis</name>
    <dbReference type="NCBI Taxonomy" id="2906497"/>
    <lineage>
        <taxon>Bacteria</taxon>
        <taxon>Bacillati</taxon>
        <taxon>Actinomycetota</taxon>
        <taxon>Actinomycetes</taxon>
        <taxon>Micromonosporales</taxon>
        <taxon>Micromonosporaceae</taxon>
        <taxon>Paractinoplanes</taxon>
    </lineage>
</organism>
<feature type="region of interest" description="Disordered" evidence="1">
    <location>
        <begin position="1"/>
        <end position="21"/>
    </location>
</feature>
<name>A0ABT0XZ14_9ACTN</name>
<evidence type="ECO:0000313" key="2">
    <source>
        <dbReference type="EMBL" id="MCM4078845.1"/>
    </source>
</evidence>
<protein>
    <recommendedName>
        <fullName evidence="4">GNAT family N-acetyltransferase</fullName>
    </recommendedName>
</protein>
<dbReference type="Proteomes" id="UP001523216">
    <property type="component" value="Unassembled WGS sequence"/>
</dbReference>
<keyword evidence="3" id="KW-1185">Reference proteome</keyword>